<keyword evidence="3" id="KW-0378">Hydrolase</keyword>
<evidence type="ECO:0000256" key="1">
    <source>
        <dbReference type="ARBA" id="ARBA00007074"/>
    </source>
</evidence>
<evidence type="ECO:0000256" key="4">
    <source>
        <dbReference type="ARBA" id="ARBA00022807"/>
    </source>
</evidence>
<dbReference type="EMBL" id="DS113529">
    <property type="protein sequence ID" value="EAY02646.1"/>
    <property type="molecule type" value="Genomic_DNA"/>
</dbReference>
<reference evidence="6" key="2">
    <citation type="journal article" date="2007" name="Science">
        <title>Draft genome sequence of the sexually transmitted pathogen Trichomonas vaginalis.</title>
        <authorList>
            <person name="Carlton J.M."/>
            <person name="Hirt R.P."/>
            <person name="Silva J.C."/>
            <person name="Delcher A.L."/>
            <person name="Schatz M."/>
            <person name="Zhao Q."/>
            <person name="Wortman J.R."/>
            <person name="Bidwell S.L."/>
            <person name="Alsmark U.C.M."/>
            <person name="Besteiro S."/>
            <person name="Sicheritz-Ponten T."/>
            <person name="Noel C.J."/>
            <person name="Dacks J.B."/>
            <person name="Foster P.G."/>
            <person name="Simillion C."/>
            <person name="Van de Peer Y."/>
            <person name="Miranda-Saavedra D."/>
            <person name="Barton G.J."/>
            <person name="Westrop G.D."/>
            <person name="Mueller S."/>
            <person name="Dessi D."/>
            <person name="Fiori P.L."/>
            <person name="Ren Q."/>
            <person name="Paulsen I."/>
            <person name="Zhang H."/>
            <person name="Bastida-Corcuera F.D."/>
            <person name="Simoes-Barbosa A."/>
            <person name="Brown M.T."/>
            <person name="Hayes R.D."/>
            <person name="Mukherjee M."/>
            <person name="Okumura C.Y."/>
            <person name="Schneider R."/>
            <person name="Smith A.J."/>
            <person name="Vanacova S."/>
            <person name="Villalvazo M."/>
            <person name="Haas B.J."/>
            <person name="Pertea M."/>
            <person name="Feldblyum T.V."/>
            <person name="Utterback T.R."/>
            <person name="Shu C.L."/>
            <person name="Osoegawa K."/>
            <person name="de Jong P.J."/>
            <person name="Hrdy I."/>
            <person name="Horvathova L."/>
            <person name="Zubacova Z."/>
            <person name="Dolezal P."/>
            <person name="Malik S.B."/>
            <person name="Logsdon J.M. Jr."/>
            <person name="Henze K."/>
            <person name="Gupta A."/>
            <person name="Wang C.C."/>
            <person name="Dunne R.L."/>
            <person name="Upcroft J.A."/>
            <person name="Upcroft P."/>
            <person name="White O."/>
            <person name="Salzberg S.L."/>
            <person name="Tang P."/>
            <person name="Chiu C.-H."/>
            <person name="Lee Y.-S."/>
            <person name="Embley T.M."/>
            <person name="Coombs G.H."/>
            <person name="Mottram J.C."/>
            <person name="Tachezy J."/>
            <person name="Fraser-Liggett C.M."/>
            <person name="Johnson P.J."/>
        </authorList>
    </citation>
    <scope>NUCLEOTIDE SEQUENCE [LARGE SCALE GENOMIC DNA]</scope>
    <source>
        <strain evidence="6">G3</strain>
    </source>
</reference>
<dbReference type="RefSeq" id="XP_001314869.1">
    <property type="nucleotide sequence ID" value="XM_001314834.1"/>
</dbReference>
<evidence type="ECO:0000313" key="7">
    <source>
        <dbReference type="Proteomes" id="UP000001542"/>
    </source>
</evidence>
<keyword evidence="4" id="KW-0788">Thiol protease</keyword>
<dbReference type="InterPro" id="IPR051202">
    <property type="entry name" value="Peptidase_C40"/>
</dbReference>
<accession>A2EXF6</accession>
<dbReference type="GO" id="GO:0000270">
    <property type="term" value="P:peptidoglycan metabolic process"/>
    <property type="evidence" value="ECO:0000318"/>
    <property type="project" value="GO_Central"/>
</dbReference>
<dbReference type="PANTHER" id="PTHR47053">
    <property type="entry name" value="MUREIN DD-ENDOPEPTIDASE MEPH-RELATED"/>
    <property type="match status" value="1"/>
</dbReference>
<evidence type="ECO:0000256" key="2">
    <source>
        <dbReference type="ARBA" id="ARBA00022670"/>
    </source>
</evidence>
<dbReference type="PROSITE" id="PS51935">
    <property type="entry name" value="NLPC_P60"/>
    <property type="match status" value="1"/>
</dbReference>
<keyword evidence="7" id="KW-1185">Reference proteome</keyword>
<organism evidence="6 7">
    <name type="scientific">Trichomonas vaginalis (strain ATCC PRA-98 / G3)</name>
    <dbReference type="NCBI Taxonomy" id="412133"/>
    <lineage>
        <taxon>Eukaryota</taxon>
        <taxon>Metamonada</taxon>
        <taxon>Parabasalia</taxon>
        <taxon>Trichomonadida</taxon>
        <taxon>Trichomonadidae</taxon>
        <taxon>Trichomonas</taxon>
    </lineage>
</organism>
<name>A2EXF6_TRIV3</name>
<dbReference type="STRING" id="5722.A2EXF6"/>
<dbReference type="VEuPathDB" id="TrichDB:TVAG_252970"/>
<proteinExistence type="inferred from homology"/>
<feature type="domain" description="NlpC/P60" evidence="5">
    <location>
        <begin position="31"/>
        <end position="155"/>
    </location>
</feature>
<comment type="similarity">
    <text evidence="1">Belongs to the peptidase C40 family.</text>
</comment>
<dbReference type="InterPro" id="IPR000064">
    <property type="entry name" value="NLP_P60_dom"/>
</dbReference>
<dbReference type="KEGG" id="tva:4760488"/>
<dbReference type="Pfam" id="PF00877">
    <property type="entry name" value="NLPC_P60"/>
    <property type="match status" value="1"/>
</dbReference>
<gene>
    <name evidence="6" type="ORF">TVAG_252970</name>
</gene>
<evidence type="ECO:0000313" key="6">
    <source>
        <dbReference type="EMBL" id="EAY02646.1"/>
    </source>
</evidence>
<protein>
    <submittedName>
        <fullName evidence="6">Clan CA, family C40, NlpC/P60 superfamily cysteine peptidase</fullName>
    </submittedName>
</protein>
<dbReference type="PANTHER" id="PTHR47053:SF1">
    <property type="entry name" value="MUREIN DD-ENDOPEPTIDASE MEPH-RELATED"/>
    <property type="match status" value="1"/>
</dbReference>
<dbReference type="InParanoid" id="A2EXF6"/>
<keyword evidence="2" id="KW-0645">Protease</keyword>
<dbReference type="GO" id="GO:0008234">
    <property type="term" value="F:cysteine-type peptidase activity"/>
    <property type="evidence" value="ECO:0007669"/>
    <property type="project" value="UniProtKB-KW"/>
</dbReference>
<dbReference type="Gene3D" id="3.90.1720.10">
    <property type="entry name" value="endopeptidase domain like (from Nostoc punctiforme)"/>
    <property type="match status" value="1"/>
</dbReference>
<dbReference type="SUPFAM" id="SSF54001">
    <property type="entry name" value="Cysteine proteinases"/>
    <property type="match status" value="1"/>
</dbReference>
<dbReference type="SMR" id="A2EXF6"/>
<evidence type="ECO:0000259" key="5">
    <source>
        <dbReference type="PROSITE" id="PS51935"/>
    </source>
</evidence>
<dbReference type="AlphaFoldDB" id="A2EXF6"/>
<dbReference type="Proteomes" id="UP000001542">
    <property type="component" value="Unassembled WGS sequence"/>
</dbReference>
<dbReference type="OrthoDB" id="2251794at2759"/>
<dbReference type="GO" id="GO:0004175">
    <property type="term" value="F:endopeptidase activity"/>
    <property type="evidence" value="ECO:0000318"/>
    <property type="project" value="GO_Central"/>
</dbReference>
<reference evidence="6" key="1">
    <citation type="submission" date="2006-10" db="EMBL/GenBank/DDBJ databases">
        <authorList>
            <person name="Amadeo P."/>
            <person name="Zhao Q."/>
            <person name="Wortman J."/>
            <person name="Fraser-Liggett C."/>
            <person name="Carlton J."/>
        </authorList>
    </citation>
    <scope>NUCLEOTIDE SEQUENCE</scope>
    <source>
        <strain evidence="6">G3</strain>
    </source>
</reference>
<dbReference type="VEuPathDB" id="TrichDB:TVAGG3_0193470"/>
<dbReference type="InterPro" id="IPR038765">
    <property type="entry name" value="Papain-like_cys_pep_sf"/>
</dbReference>
<dbReference type="GO" id="GO:0006508">
    <property type="term" value="P:proteolysis"/>
    <property type="evidence" value="ECO:0007669"/>
    <property type="project" value="UniProtKB-KW"/>
</dbReference>
<sequence>MEVSYSYYGKEKRGFIIQSSTKYYNDTYGGKNYGERAISLVREKLGCEYVWAMQGPDTFDCSGLMQWAYNVLDVYIPRNADQQSEFGKKLADKKDLLPGDLVTFYTSTSRPNDVTHVGMYAGNGKFIHASSAYEKVVEMDLDTYPYKIASMNRCW</sequence>
<evidence type="ECO:0000256" key="3">
    <source>
        <dbReference type="ARBA" id="ARBA00022801"/>
    </source>
</evidence>